<protein>
    <submittedName>
        <fullName evidence="7">AAA family ATPase</fullName>
    </submittedName>
</protein>
<feature type="compositionally biased region" description="Polar residues" evidence="4">
    <location>
        <begin position="367"/>
        <end position="379"/>
    </location>
</feature>
<gene>
    <name evidence="7" type="ORF">D915_004591</name>
</gene>
<evidence type="ECO:0000259" key="6">
    <source>
        <dbReference type="SMART" id="SM00382"/>
    </source>
</evidence>
<dbReference type="InterPro" id="IPR003960">
    <property type="entry name" value="ATPase_AAA_CS"/>
</dbReference>
<dbReference type="PANTHER" id="PTHR23077">
    <property type="entry name" value="AAA-FAMILY ATPASE"/>
    <property type="match status" value="1"/>
</dbReference>
<dbReference type="PROSITE" id="PS00674">
    <property type="entry name" value="AAA"/>
    <property type="match status" value="1"/>
</dbReference>
<evidence type="ECO:0000256" key="5">
    <source>
        <dbReference type="SAM" id="Phobius"/>
    </source>
</evidence>
<comment type="caution">
    <text evidence="7">The sequence shown here is derived from an EMBL/GenBank/DDBJ whole genome shotgun (WGS) entry which is preliminary data.</text>
</comment>
<accession>A0A4E0RTK1</accession>
<dbReference type="AlphaFoldDB" id="A0A4E0RTK1"/>
<feature type="transmembrane region" description="Helical" evidence="5">
    <location>
        <begin position="857"/>
        <end position="877"/>
    </location>
</feature>
<proteinExistence type="predicted"/>
<dbReference type="GO" id="GO:0005524">
    <property type="term" value="F:ATP binding"/>
    <property type="evidence" value="ECO:0007669"/>
    <property type="project" value="UniProtKB-KW"/>
</dbReference>
<evidence type="ECO:0000256" key="3">
    <source>
        <dbReference type="ARBA" id="ARBA00023054"/>
    </source>
</evidence>
<dbReference type="Pfam" id="PF00004">
    <property type="entry name" value="AAA"/>
    <property type="match status" value="1"/>
</dbReference>
<evidence type="ECO:0000256" key="2">
    <source>
        <dbReference type="ARBA" id="ARBA00022840"/>
    </source>
</evidence>
<dbReference type="InterPro" id="IPR003593">
    <property type="entry name" value="AAA+_ATPase"/>
</dbReference>
<organism evidence="7 8">
    <name type="scientific">Fasciola hepatica</name>
    <name type="common">Liver fluke</name>
    <dbReference type="NCBI Taxonomy" id="6192"/>
    <lineage>
        <taxon>Eukaryota</taxon>
        <taxon>Metazoa</taxon>
        <taxon>Spiralia</taxon>
        <taxon>Lophotrochozoa</taxon>
        <taxon>Platyhelminthes</taxon>
        <taxon>Trematoda</taxon>
        <taxon>Digenea</taxon>
        <taxon>Plagiorchiida</taxon>
        <taxon>Echinostomata</taxon>
        <taxon>Echinostomatoidea</taxon>
        <taxon>Fasciolidae</taxon>
        <taxon>Fasciola</taxon>
    </lineage>
</organism>
<keyword evidence="2" id="KW-0067">ATP-binding</keyword>
<keyword evidence="5" id="KW-1133">Transmembrane helix</keyword>
<dbReference type="InterPro" id="IPR050168">
    <property type="entry name" value="AAA_ATPase_domain"/>
</dbReference>
<dbReference type="Gene3D" id="3.40.50.300">
    <property type="entry name" value="P-loop containing nucleotide triphosphate hydrolases"/>
    <property type="match status" value="2"/>
</dbReference>
<keyword evidence="5" id="KW-0812">Transmembrane</keyword>
<dbReference type="FunFam" id="3.40.50.300:FF:001025">
    <property type="entry name" value="ATPase family, AAA domain-containing 2B"/>
    <property type="match status" value="1"/>
</dbReference>
<keyword evidence="8" id="KW-1185">Reference proteome</keyword>
<dbReference type="GO" id="GO:0016887">
    <property type="term" value="F:ATP hydrolysis activity"/>
    <property type="evidence" value="ECO:0007669"/>
    <property type="project" value="InterPro"/>
</dbReference>
<dbReference type="Gene3D" id="1.10.8.60">
    <property type="match status" value="1"/>
</dbReference>
<dbReference type="InterPro" id="IPR027417">
    <property type="entry name" value="P-loop_NTPase"/>
</dbReference>
<dbReference type="SMART" id="SM00382">
    <property type="entry name" value="AAA"/>
    <property type="match status" value="2"/>
</dbReference>
<keyword evidence="3" id="KW-0175">Coiled coil</keyword>
<evidence type="ECO:0000256" key="1">
    <source>
        <dbReference type="ARBA" id="ARBA00022741"/>
    </source>
</evidence>
<evidence type="ECO:0000313" key="8">
    <source>
        <dbReference type="Proteomes" id="UP000230066"/>
    </source>
</evidence>
<keyword evidence="1" id="KW-0547">Nucleotide-binding</keyword>
<keyword evidence="5" id="KW-0472">Membrane</keyword>
<dbReference type="InterPro" id="IPR003959">
    <property type="entry name" value="ATPase_AAA_core"/>
</dbReference>
<dbReference type="Proteomes" id="UP000230066">
    <property type="component" value="Unassembled WGS sequence"/>
</dbReference>
<feature type="domain" description="AAA+ ATPase" evidence="6">
    <location>
        <begin position="258"/>
        <end position="434"/>
    </location>
</feature>
<reference evidence="7" key="1">
    <citation type="submission" date="2019-03" db="EMBL/GenBank/DDBJ databases">
        <title>Improved annotation for the trematode Fasciola hepatica.</title>
        <authorList>
            <person name="Choi Y.-J."/>
            <person name="Martin J."/>
            <person name="Mitreva M."/>
        </authorList>
    </citation>
    <scope>NUCLEOTIDE SEQUENCE [LARGE SCALE GENOMIC DNA]</scope>
</reference>
<evidence type="ECO:0000256" key="4">
    <source>
        <dbReference type="SAM" id="MobiDB-lite"/>
    </source>
</evidence>
<name>A0A4E0RTK1_FASHE</name>
<feature type="region of interest" description="Disordered" evidence="4">
    <location>
        <begin position="360"/>
        <end position="379"/>
    </location>
</feature>
<dbReference type="PANTHER" id="PTHR23077:SF171">
    <property type="entry name" value="NUCLEAR VALOSIN-CONTAINING PROTEIN-LIKE"/>
    <property type="match status" value="1"/>
</dbReference>
<dbReference type="EMBL" id="JXXN02001463">
    <property type="protein sequence ID" value="THD24718.1"/>
    <property type="molecule type" value="Genomic_DNA"/>
</dbReference>
<feature type="domain" description="AAA+ ATPase" evidence="6">
    <location>
        <begin position="608"/>
        <end position="745"/>
    </location>
</feature>
<evidence type="ECO:0000313" key="7">
    <source>
        <dbReference type="EMBL" id="THD24718.1"/>
    </source>
</evidence>
<sequence>MGAELLLPPSLMKEHSLYCLETIVINGSHACKLGISESDDVELSTSAAYRFGPDYGVPNKIEIRKPVKLLVSKHLVIQMITDDHLTAPYTLRLTEASLLYRLQGVHVVLGSCEYFNILGSRRCIRYMLAEDGDGNVYGADLSGTEAFEDQSLVVKVECPSPQSSTKTTHALSRRSCIFVNSPSTKVFKVGLSARITIKLVRTFTSILDGQVSTSLDPSSDTAEERLFGLERVESAVTSYLRDFVLNCLYASGPRDTETEHGILLYGLPGCGKRSLLKKLSHLPGSIDKDQSWWGRVTFLTLPVIVVNQICTQRVLSTENPFQSWIVNKLKGTELPNTALIPVILLLPNLDSWVFGSASAADDEGTQSEDTYNSKSSRSPVSTGFLQLLEAISYLNTSPNNIVPPVRFGVVATSTTMDDLFALAECRQLFHRRLLVSLPDAHTRCLILHHFIASRLSVVFSNSSKGDLKLRQVFDLPEIKDDLVKVASKLHGYTPKDLHRLVLISCSSLLSRCLFPADETGENIREELPNLSRDHIVDLCKIMFTESLSYLQINLSQHISPISPLRWDDIGGYEYLKNLLRNVIEKRLVHAAQPNSQEAQADSALGLRVPRGVLLHGPPGCSKTMFVRALATECQLPLIAVQASRVFGRYVGDSERNMRRILVHARASAPAILFIDEIDLLLPSRSSAETGASEHVLGEVLTAMDGVEGQSGQVILIAATNRIDKLDSALSRAGRFDLVIEVPPPDADARLSIICLELSRKATDPSLLKSVNWLRSFATAQLNGYTGAEVVQVVQQAAQLARDTNHHQIERKHLLEAQQKCPPRSLRTYNLSTSDRHSPEIIRDISTAKQNDLTQRCLYSVLCLLFIAILISASRTYLTTDWFQTPYSQKRMYNWTIF</sequence>
<dbReference type="SUPFAM" id="SSF52540">
    <property type="entry name" value="P-loop containing nucleoside triphosphate hydrolases"/>
    <property type="match status" value="2"/>
</dbReference>